<evidence type="ECO:0000313" key="3">
    <source>
        <dbReference type="Proteomes" id="UP000053263"/>
    </source>
</evidence>
<organism evidence="2 3">
    <name type="scientific">Plicaturopsis crispa FD-325 SS-3</name>
    <dbReference type="NCBI Taxonomy" id="944288"/>
    <lineage>
        <taxon>Eukaryota</taxon>
        <taxon>Fungi</taxon>
        <taxon>Dikarya</taxon>
        <taxon>Basidiomycota</taxon>
        <taxon>Agaricomycotina</taxon>
        <taxon>Agaricomycetes</taxon>
        <taxon>Agaricomycetidae</taxon>
        <taxon>Amylocorticiales</taxon>
        <taxon>Amylocorticiaceae</taxon>
        <taxon>Plicatura</taxon>
        <taxon>Plicaturopsis crispa</taxon>
    </lineage>
</organism>
<evidence type="ECO:0000259" key="1">
    <source>
        <dbReference type="Pfam" id="PF20149"/>
    </source>
</evidence>
<feature type="domain" description="DUF6532" evidence="1">
    <location>
        <begin position="2"/>
        <end position="142"/>
    </location>
</feature>
<evidence type="ECO:0000313" key="2">
    <source>
        <dbReference type="EMBL" id="KII83182.1"/>
    </source>
</evidence>
<reference evidence="2 3" key="1">
    <citation type="submission" date="2014-06" db="EMBL/GenBank/DDBJ databases">
        <title>Evolutionary Origins and Diversification of the Mycorrhizal Mutualists.</title>
        <authorList>
            <consortium name="DOE Joint Genome Institute"/>
            <consortium name="Mycorrhizal Genomics Consortium"/>
            <person name="Kohler A."/>
            <person name="Kuo A."/>
            <person name="Nagy L.G."/>
            <person name="Floudas D."/>
            <person name="Copeland A."/>
            <person name="Barry K.W."/>
            <person name="Cichocki N."/>
            <person name="Veneault-Fourrey C."/>
            <person name="LaButti K."/>
            <person name="Lindquist E.A."/>
            <person name="Lipzen A."/>
            <person name="Lundell T."/>
            <person name="Morin E."/>
            <person name="Murat C."/>
            <person name="Riley R."/>
            <person name="Ohm R."/>
            <person name="Sun H."/>
            <person name="Tunlid A."/>
            <person name="Henrissat B."/>
            <person name="Grigoriev I.V."/>
            <person name="Hibbett D.S."/>
            <person name="Martin F."/>
        </authorList>
    </citation>
    <scope>NUCLEOTIDE SEQUENCE [LARGE SCALE GENOMIC DNA]</scope>
    <source>
        <strain evidence="2 3">FD-325 SS-3</strain>
    </source>
</reference>
<feature type="non-terminal residue" evidence="2">
    <location>
        <position position="1"/>
    </location>
</feature>
<protein>
    <submittedName>
        <fullName evidence="2">Unplaced genomic scaffold PLICRscaffold_28, whole genome shotgun sequence</fullName>
    </submittedName>
</protein>
<proteinExistence type="predicted"/>
<dbReference type="InterPro" id="IPR045341">
    <property type="entry name" value="DUF6532"/>
</dbReference>
<keyword evidence="3" id="KW-1185">Reference proteome</keyword>
<name>A0A0C9SQ05_PLICR</name>
<dbReference type="HOGENOM" id="CLU_1499819_0_0_1"/>
<gene>
    <name evidence="2" type="ORF">PLICRDRAFT_119776</name>
</gene>
<dbReference type="AlphaFoldDB" id="A0A0C9SQ05"/>
<dbReference type="OrthoDB" id="3268768at2759"/>
<sequence>IVRRGSQVRGELITKARPIVKGYFGFHSGKDEADVDHNRDLVDALKSNAGYLYADPEQQVGLCESRLVQEVINAMWFMNKRDEGVTETAFFDPLPLVTVALVFTVIEHCIDEFSTGTQRETGFSEILCKSHQEAHVQILRDFEAFDPVNFSSILSDIYTMGLCVMIYFTAWHRD</sequence>
<dbReference type="EMBL" id="KN832581">
    <property type="protein sequence ID" value="KII83182.1"/>
    <property type="molecule type" value="Genomic_DNA"/>
</dbReference>
<accession>A0A0C9SQ05</accession>
<dbReference type="Pfam" id="PF20149">
    <property type="entry name" value="DUF6532"/>
    <property type="match status" value="1"/>
</dbReference>
<dbReference type="Proteomes" id="UP000053263">
    <property type="component" value="Unassembled WGS sequence"/>
</dbReference>